<dbReference type="Gene3D" id="3.90.190.10">
    <property type="entry name" value="Protein tyrosine phosphatase superfamily"/>
    <property type="match status" value="1"/>
</dbReference>
<reference evidence="3" key="8">
    <citation type="submission" date="2009-08" db="EMBL/GenBank/DDBJ databases">
        <title>Oryza sativa nipponbare(GA3) genomic DNA, chromosome 11.</title>
        <authorList>
            <consortium name="IRGSP(International Rice Genome Sequencing Project)"/>
        </authorList>
    </citation>
    <scope>NUCLEOTIDE SEQUENCE</scope>
</reference>
<protein>
    <submittedName>
        <fullName evidence="2">Expressed protein</fullName>
    </submittedName>
    <submittedName>
        <fullName evidence="3">Os11g0189900 protein</fullName>
    </submittedName>
</protein>
<proteinExistence type="predicted"/>
<reference evidence="3 4" key="1">
    <citation type="journal article" date="2005" name="Nature">
        <title>The map-based sequence of the rice genome.</title>
        <authorList>
            <consortium name="International rice genome sequencing project (IRGSP)"/>
            <person name="Matsumoto T."/>
            <person name="Wu J."/>
            <person name="Kanamori H."/>
            <person name="Katayose Y."/>
            <person name="Fujisawa M."/>
            <person name="Namiki N."/>
            <person name="Mizuno H."/>
            <person name="Yamamoto K."/>
            <person name="Antonio B.A."/>
            <person name="Baba T."/>
            <person name="Sakata K."/>
            <person name="Nagamura Y."/>
            <person name="Aoki H."/>
            <person name="Arikawa K."/>
            <person name="Arita K."/>
            <person name="Bito T."/>
            <person name="Chiden Y."/>
            <person name="Fujitsuka N."/>
            <person name="Fukunaka R."/>
            <person name="Hamada M."/>
            <person name="Harada C."/>
            <person name="Hayashi A."/>
            <person name="Hijishita S."/>
            <person name="Honda M."/>
            <person name="Hosokawa S."/>
            <person name="Ichikawa Y."/>
            <person name="Idonuma A."/>
            <person name="Iijima M."/>
            <person name="Ikeda M."/>
            <person name="Ikeno M."/>
            <person name="Ito K."/>
            <person name="Ito S."/>
            <person name="Ito T."/>
            <person name="Ito Y."/>
            <person name="Ito Y."/>
            <person name="Iwabuchi A."/>
            <person name="Kamiya K."/>
            <person name="Karasawa W."/>
            <person name="Kurita K."/>
            <person name="Katagiri S."/>
            <person name="Kikuta A."/>
            <person name="Kobayashi H."/>
            <person name="Kobayashi N."/>
            <person name="Machita K."/>
            <person name="Maehara T."/>
            <person name="Masukawa M."/>
            <person name="Mizubayashi T."/>
            <person name="Mukai Y."/>
            <person name="Nagasaki H."/>
            <person name="Nagata Y."/>
            <person name="Naito S."/>
            <person name="Nakashima M."/>
            <person name="Nakama Y."/>
            <person name="Nakamichi Y."/>
            <person name="Nakamura M."/>
            <person name="Meguro A."/>
            <person name="Negishi M."/>
            <person name="Ohta I."/>
            <person name="Ohta T."/>
            <person name="Okamoto M."/>
            <person name="Ono N."/>
            <person name="Saji S."/>
            <person name="Sakaguchi M."/>
            <person name="Sakai K."/>
            <person name="Shibata M."/>
            <person name="Shimokawa T."/>
            <person name="Song J."/>
            <person name="Takazaki Y."/>
            <person name="Terasawa K."/>
            <person name="Tsugane M."/>
            <person name="Tsuji K."/>
            <person name="Ueda S."/>
            <person name="Waki K."/>
            <person name="Yamagata H."/>
            <person name="Yamamoto M."/>
            <person name="Yamamoto S."/>
            <person name="Yamane H."/>
            <person name="Yoshiki S."/>
            <person name="Yoshihara R."/>
            <person name="Yukawa K."/>
            <person name="Zhong H."/>
            <person name="Yano M."/>
            <person name="Yuan Q."/>
            <person name="Ouyang S."/>
            <person name="Liu J."/>
            <person name="Jones K.M."/>
            <person name="Gansberger K."/>
            <person name="Moffat K."/>
            <person name="Hill J."/>
            <person name="Bera J."/>
            <person name="Fadrosh D."/>
            <person name="Jin S."/>
            <person name="Johri S."/>
            <person name="Kim M."/>
            <person name="Overton L."/>
            <person name="Reardon M."/>
            <person name="Tsitrin T."/>
            <person name="Vuong H."/>
            <person name="Weaver B."/>
            <person name="Ciecko A."/>
            <person name="Tallon L."/>
            <person name="Jackson J."/>
            <person name="Pai G."/>
            <person name="Aken S.V."/>
            <person name="Utterback T."/>
            <person name="Reidmuller S."/>
            <person name="Feldblyum T."/>
            <person name="Hsiao J."/>
            <person name="Zismann V."/>
            <person name="Iobst S."/>
            <person name="de Vazeille A.R."/>
            <person name="Buell C.R."/>
            <person name="Ying K."/>
            <person name="Li Y."/>
            <person name="Lu T."/>
            <person name="Huang Y."/>
            <person name="Zhao Q."/>
            <person name="Feng Q."/>
            <person name="Zhang L."/>
            <person name="Zhu J."/>
            <person name="Weng Q."/>
            <person name="Mu J."/>
            <person name="Lu Y."/>
            <person name="Fan D."/>
            <person name="Liu Y."/>
            <person name="Guan J."/>
            <person name="Zhang Y."/>
            <person name="Yu S."/>
            <person name="Liu X."/>
            <person name="Zhang Y."/>
            <person name="Hong G."/>
            <person name="Han B."/>
            <person name="Choisne N."/>
            <person name="Demange N."/>
            <person name="Orjeda G."/>
            <person name="Samain S."/>
            <person name="Cattolico L."/>
            <person name="Pelletier E."/>
            <person name="Couloux A."/>
            <person name="Segurens B."/>
            <person name="Wincker P."/>
            <person name="D'Hont A."/>
            <person name="Scarpelli C."/>
            <person name="Weissenbach J."/>
            <person name="Salanoubat M."/>
            <person name="Quetier F."/>
            <person name="Yu Y."/>
            <person name="Kim H.R."/>
            <person name="Rambo T."/>
            <person name="Currie J."/>
            <person name="Collura K."/>
            <person name="Luo M."/>
            <person name="Yang T."/>
            <person name="Ammiraju J.S.S."/>
            <person name="Engler F."/>
            <person name="Soderlund C."/>
            <person name="Wing R.A."/>
            <person name="Palmer L.E."/>
            <person name="de la Bastide M."/>
            <person name="Spiegel L."/>
            <person name="Nascimento L."/>
            <person name="Zutavern T."/>
            <person name="O'Shaughnessy A."/>
            <person name="Dike S."/>
            <person name="Dedhia N."/>
            <person name="Preston R."/>
            <person name="Balija V."/>
            <person name="McCombie W.R."/>
            <person name="Chow T."/>
            <person name="Chen H."/>
            <person name="Chung M."/>
            <person name="Chen C."/>
            <person name="Shaw J."/>
            <person name="Wu H."/>
            <person name="Hsiao K."/>
            <person name="Chao Y."/>
            <person name="Chu M."/>
            <person name="Cheng C."/>
            <person name="Hour A."/>
            <person name="Lee P."/>
            <person name="Lin S."/>
            <person name="Lin Y."/>
            <person name="Liou J."/>
            <person name="Liu S."/>
            <person name="Hsing Y."/>
            <person name="Raghuvanshi S."/>
            <person name="Mohanty A."/>
            <person name="Bharti A.K."/>
            <person name="Gaur A."/>
            <person name="Gupta V."/>
            <person name="Kumar D."/>
            <person name="Ravi V."/>
            <person name="Vij S."/>
            <person name="Kapur A."/>
            <person name="Khurana P."/>
            <person name="Khurana P."/>
            <person name="Khurana J.P."/>
            <person name="Tyagi A.K."/>
            <person name="Gaikwad K."/>
            <person name="Singh A."/>
            <person name="Dalal V."/>
            <person name="Srivastava S."/>
            <person name="Dixit A."/>
            <person name="Pal A.K."/>
            <person name="Ghazi I.A."/>
            <person name="Yadav M."/>
            <person name="Pandit A."/>
            <person name="Bhargava A."/>
            <person name="Sureshbabu K."/>
            <person name="Batra K."/>
            <person name="Sharma T.R."/>
            <person name="Mohapatra T."/>
            <person name="Singh N.K."/>
            <person name="Messing J."/>
            <person name="Nelson A.B."/>
            <person name="Fuks G."/>
            <person name="Kavchok S."/>
            <person name="Keizer G."/>
            <person name="Linton E."/>
            <person name="Llaca V."/>
            <person name="Song R."/>
            <person name="Tanyolac B."/>
            <person name="Young S."/>
            <person name="Ho-Il K."/>
            <person name="Hahn J.H."/>
            <person name="Sangsakoo G."/>
            <person name="Vanavichit A."/>
            <person name="de Mattos Luiz.A.T."/>
            <person name="Zimmer P.D."/>
            <person name="Malone G."/>
            <person name="Dellagostin O."/>
            <person name="de Oliveira A.C."/>
            <person name="Bevan M."/>
            <person name="Bancroft I."/>
            <person name="Minx P."/>
            <person name="Cordum H."/>
            <person name="Wilson R."/>
            <person name="Cheng Z."/>
            <person name="Jin W."/>
            <person name="Jiang J."/>
            <person name="Leong S.A."/>
            <person name="Iwama H."/>
            <person name="Gojobori T."/>
            <person name="Itoh T."/>
            <person name="Niimura Y."/>
            <person name="Fujii Y."/>
            <person name="Habara T."/>
            <person name="Sakai H."/>
            <person name="Sato Y."/>
            <person name="Wilson G."/>
            <person name="Kumar K."/>
            <person name="McCouch S."/>
            <person name="Juretic N."/>
            <person name="Hoen D."/>
            <person name="Wright S."/>
            <person name="Bruskiewich R."/>
            <person name="Bureau T."/>
            <person name="Miyao A."/>
            <person name="Hirochika H."/>
            <person name="Nishikawa T."/>
            <person name="Kadowaki K."/>
            <person name="Sugiura M."/>
            <person name="Burr B."/>
            <person name="Sasaki T."/>
        </authorList>
    </citation>
    <scope>NUCLEOTIDE SEQUENCE [LARGE SCALE GENOMIC DNA]</scope>
    <source>
        <strain evidence="4">cv. Nipponbare</strain>
    </source>
</reference>
<reference evidence="3" key="6">
    <citation type="journal article" date="2008" name="Nucleic Acids Res.">
        <title>The Rice Annotation Project Database (RAP-DB): 2008 update.</title>
        <authorList>
            <consortium name="The Rice Annotation Project (RAP)"/>
            <person name="Tanaka T."/>
            <person name="Antonio B.A."/>
            <person name="Kikuchi S."/>
            <person name="Matsumoto T."/>
            <person name="Nagamura Y."/>
            <person name="Numa H."/>
            <person name="Sakai H."/>
            <person name="Wu J."/>
            <person name="Itoh T."/>
            <person name="Sasaki T."/>
            <person name="Aono R."/>
            <person name="Fujii Y."/>
            <person name="Habara T."/>
            <person name="Harada E."/>
            <person name="Kanno M."/>
            <person name="Kawahara Y."/>
            <person name="Kawashima H."/>
            <person name="Kubooka H."/>
            <person name="Matsuya A."/>
            <person name="Nakaoka H."/>
            <person name="Saichi N."/>
            <person name="Sanbonmatsu R."/>
            <person name="Sato Y."/>
            <person name="Shinso Y."/>
            <person name="Suzuki M."/>
            <person name="Takeda J."/>
            <person name="Tanino M."/>
            <person name="Todokoro F."/>
            <person name="Yamaguchi K."/>
            <person name="Yamamoto N."/>
            <person name="Yamasaki C."/>
            <person name="Imanishi T."/>
            <person name="Okido T."/>
            <person name="Tada M."/>
            <person name="Ikeo K."/>
            <person name="Tateno Y."/>
            <person name="Gojobori T."/>
            <person name="Lin Y.C."/>
            <person name="Wei F.J."/>
            <person name="Hsing Y.I."/>
            <person name="Zhao Q."/>
            <person name="Han B."/>
            <person name="Kramer M.R."/>
            <person name="McCombie R.W."/>
            <person name="Lonsdale D."/>
            <person name="O'Donovan C.C."/>
            <person name="Whitfield E.J."/>
            <person name="Apweiler R."/>
            <person name="Koyanagi K.O."/>
            <person name="Khurana J.P."/>
            <person name="Raghuvanshi S."/>
            <person name="Singh N.K."/>
            <person name="Tyagi A.K."/>
            <person name="Haberer G."/>
            <person name="Fujisawa M."/>
            <person name="Hosokawa S."/>
            <person name="Ito Y."/>
            <person name="Ikawa H."/>
            <person name="Shibata M."/>
            <person name="Yamamoto M."/>
            <person name="Bruskiewich R.M."/>
            <person name="Hoen D.R."/>
            <person name="Bureau TE."/>
            <person name="Namiki N."/>
            <person name="Ohyanagi H."/>
            <person name="Sakai Y."/>
            <person name="Nobushima S."/>
            <person name="Sakata K."/>
            <person name="Barrero R.A."/>
            <person name="Sato Y."/>
            <person name="Souvorov A."/>
            <person name="Smith-White B."/>
            <person name="Tatusova T."/>
            <person name="An S."/>
            <person name="An G."/>
            <person name="OOta S."/>
            <person name="Fuks G."/>
            <person name="Messing J."/>
            <person name="Christie K.R."/>
            <person name="Lieberherr D."/>
            <person name="Kim H."/>
            <person name="Zuccolo A."/>
            <person name="Wing R.A."/>
            <person name="Nobuta K."/>
            <person name="Green P.J."/>
            <person name="Lu C."/>
            <person name="Meyers BC."/>
            <person name="Chaparro C."/>
            <person name="Piegu B."/>
            <person name="Panaud O."/>
            <person name="Echeverria M."/>
        </authorList>
    </citation>
    <scope>NUCLEOTIDE SEQUENCE</scope>
</reference>
<sequence length="269" mass="28942">MVSSGGGGGARHGVVAAWASFFSSRIGLDCQEAVSLGKIEVVNIPVEIGTAPSAKQVQRLTEVVSDSVKKPIYLHCQEGNVGASFDSDYILSVASGITNGKPSSNGASTSVEERFTLDQFGQVILLQCRVLVQMCRSIDNRSAGLKFVSSCTCKGGFIPTALSWEEEEADTLGQAGAGRKRLTGPRQKGGKETGFPLQLMHLKEGSDPYLPKIECYEHNHLITKVEGDGGDSSYTDWQYSILWCSWRLNGPSKCPMFAVYSNLPALIVI</sequence>
<dbReference type="AlphaFoldDB" id="C7J911"/>
<evidence type="ECO:0000259" key="1">
    <source>
        <dbReference type="Pfam" id="PF22741"/>
    </source>
</evidence>
<name>C7J911_ORYSJ</name>
<dbReference type="InterPro" id="IPR029021">
    <property type="entry name" value="Prot-tyrosine_phosphatase-like"/>
</dbReference>
<dbReference type="EMBL" id="AP008217">
    <property type="protein sequence ID" value="BAH95125.1"/>
    <property type="molecule type" value="Genomic_DNA"/>
</dbReference>
<evidence type="ECO:0000313" key="2">
    <source>
        <dbReference type="EMBL" id="AAX95228.1"/>
    </source>
</evidence>
<reference evidence="3" key="5">
    <citation type="journal article" date="2007" name="Genome Res.">
        <title>Curated Genome Annotation of Oryza sativa ssp. japonica and Comparative Genome Analysis with Arabidopsis thaliana.</title>
        <authorList>
            <consortium name="The Rice Annotation Project (RAP)"/>
            <person name="Itoh T."/>
            <person name="Tanaka T."/>
            <person name="Barrero R.A."/>
            <person name="Yamasaki C."/>
            <person name="Fujii Y."/>
            <person name="Hilton P.B."/>
            <person name="Antonio B.A."/>
            <person name="Aono H."/>
            <person name="Apweiler R."/>
            <person name="Bruskiewich R."/>
            <person name="Bureau T."/>
            <person name="Burr F."/>
            <person name="Costa de Oliveira A."/>
            <person name="Fuks G."/>
            <person name="Habara T."/>
            <person name="Haberer G."/>
            <person name="Han B."/>
            <person name="Harada E."/>
            <person name="Hiraki A.T."/>
            <person name="Hirochika H."/>
            <person name="Hoen D."/>
            <person name="Hokari H."/>
            <person name="Hosokawa S."/>
            <person name="Hsing Y."/>
            <person name="Ikawa H."/>
            <person name="Ikeo K."/>
            <person name="Imanishi T."/>
            <person name="Ito Y."/>
            <person name="Jaiswal P."/>
            <person name="Kanno M."/>
            <person name="Kawahara Y."/>
            <person name="Kawamura T."/>
            <person name="Kawashima H."/>
            <person name="Khurana J.P."/>
            <person name="Kikuchi S."/>
            <person name="Komatsu S."/>
            <person name="Koyanagi K.O."/>
            <person name="Kubooka H."/>
            <person name="Lieberherr D."/>
            <person name="Lin Y.C."/>
            <person name="Lonsdale D."/>
            <person name="Matsumoto T."/>
            <person name="Matsuya A."/>
            <person name="McCombie W.R."/>
            <person name="Messing J."/>
            <person name="Miyao A."/>
            <person name="Mulder N."/>
            <person name="Nagamura Y."/>
            <person name="Nam J."/>
            <person name="Namiki N."/>
            <person name="Numa H."/>
            <person name="Nurimoto S."/>
            <person name="O'donovan C."/>
            <person name="Ohyanagi H."/>
            <person name="Okido T."/>
            <person name="Oota S."/>
            <person name="Osato N."/>
            <person name="Palmer L.E."/>
            <person name="Quetier F."/>
            <person name="Raghuvanshi S."/>
            <person name="Saichi N."/>
            <person name="Sakai H."/>
            <person name="Sakai Y."/>
            <person name="Sakata K."/>
            <person name="Sakurai T."/>
            <person name="Sato F."/>
            <person name="Sato Y."/>
            <person name="Schoof H."/>
            <person name="Seki M."/>
            <person name="Shibata M."/>
            <person name="Shimizu Y."/>
            <person name="Shinozaki K."/>
            <person name="Shinso Y."/>
            <person name="Singh N.K."/>
            <person name="Smith-White B."/>
            <person name="Takeda J."/>
            <person name="Tanino M."/>
            <person name="Tatusova T."/>
            <person name="Thongjuea S."/>
            <person name="Todokoro F."/>
            <person name="Tsugane M."/>
            <person name="Tyagi A.K."/>
            <person name="Vanavichit A."/>
            <person name="Wang A."/>
            <person name="Wing R.A."/>
            <person name="Yamaguchi K."/>
            <person name="Yamamoto M."/>
            <person name="Yamamoto N."/>
            <person name="Yu Y."/>
            <person name="Zhang H."/>
            <person name="Zhao Q."/>
            <person name="Higo K."/>
            <person name="Burr B."/>
            <person name="Gojobori T."/>
            <person name="Sasaki T."/>
        </authorList>
    </citation>
    <scope>NUCLEOTIDE SEQUENCE</scope>
</reference>
<gene>
    <name evidence="2" type="ordered locus">LOC_Os11g08590</name>
    <name evidence="3" type="ordered locus">Os11g0189900</name>
</gene>
<reference evidence="2" key="4">
    <citation type="submission" date="2006-11" db="EMBL/GenBank/DDBJ databases">
        <title>.</title>
        <authorList>
            <person name="Buell C."/>
            <person name="Yuan Q."/>
            <person name="Ouyang S."/>
            <person name="Liu J."/>
            <person name="Wang A."/>
            <person name="Maiti R."/>
            <person name="Lin H."/>
            <person name="Zhu W."/>
            <person name="Hamilton J."/>
            <person name="Jones K."/>
            <person name="Tallon L."/>
            <person name="Feldblyum T."/>
            <person name="Tsitrin T."/>
            <person name="Bera J."/>
            <person name="Kim M."/>
            <person name="Jin S."/>
            <person name="Fadrosh D."/>
            <person name="Vuong H."/>
            <person name="Overton II L."/>
            <person name="Reardon M."/>
            <person name="Weaver B."/>
            <person name="Johri S."/>
            <person name="Lewis M."/>
            <person name="Utterback T."/>
            <person name="Van Aken S."/>
            <person name="Wortman J."/>
            <person name="Haas B."/>
            <person name="Koo H."/>
            <person name="Zismann V."/>
            <person name="Hsiao J."/>
            <person name="Iobst S."/>
            <person name="de Vazeilles A."/>
            <person name="White O."/>
            <person name="Salzberg S."/>
            <person name="Fraser C."/>
        </authorList>
    </citation>
    <scope>NUCLEOTIDE SEQUENCE</scope>
</reference>
<reference evidence="4" key="7">
    <citation type="journal article" date="2008" name="Nucleic Acids Res.">
        <title>The rice annotation project database (RAP-DB): 2008 update.</title>
        <authorList>
            <consortium name="The rice annotation project (RAP)"/>
        </authorList>
    </citation>
    <scope>GENOME REANNOTATION</scope>
    <source>
        <strain evidence="4">cv. Nipponbare</strain>
    </source>
</reference>
<evidence type="ECO:0000313" key="3">
    <source>
        <dbReference type="EMBL" id="BAH95125.1"/>
    </source>
</evidence>
<accession>C7J911</accession>
<reference evidence="3" key="9">
    <citation type="submission" date="2009-08" db="EMBL/GenBank/DDBJ databases">
        <title>The Second Rice Annotation Project Meeting (RAP2).</title>
        <authorList>
            <consortium name="The Rice Annotation Project (RAP)"/>
        </authorList>
    </citation>
    <scope>NUCLEOTIDE SEQUENCE</scope>
</reference>
<dbReference type="InterPro" id="IPR055214">
    <property type="entry name" value="PTP-NADK"/>
</dbReference>
<reference evidence="2" key="2">
    <citation type="submission" date="2005-04" db="EMBL/GenBank/DDBJ databases">
        <authorList>
            <person name="Buell R."/>
        </authorList>
    </citation>
    <scope>NUCLEOTIDE SEQUENCE</scope>
</reference>
<dbReference type="Proteomes" id="UP000000763">
    <property type="component" value="Chromosome 11"/>
</dbReference>
<dbReference type="EMBL" id="AC134046">
    <property type="protein sequence ID" value="AAX95228.1"/>
    <property type="molecule type" value="Genomic_DNA"/>
</dbReference>
<dbReference type="Pfam" id="PF22741">
    <property type="entry name" value="PTP-NADK"/>
    <property type="match status" value="1"/>
</dbReference>
<evidence type="ECO:0000313" key="4">
    <source>
        <dbReference type="Proteomes" id="UP000000763"/>
    </source>
</evidence>
<organism evidence="3 4">
    <name type="scientific">Oryza sativa subsp. japonica</name>
    <name type="common">Rice</name>
    <dbReference type="NCBI Taxonomy" id="39947"/>
    <lineage>
        <taxon>Eukaryota</taxon>
        <taxon>Viridiplantae</taxon>
        <taxon>Streptophyta</taxon>
        <taxon>Embryophyta</taxon>
        <taxon>Tracheophyta</taxon>
        <taxon>Spermatophyta</taxon>
        <taxon>Magnoliopsida</taxon>
        <taxon>Liliopsida</taxon>
        <taxon>Poales</taxon>
        <taxon>Poaceae</taxon>
        <taxon>BOP clade</taxon>
        <taxon>Oryzoideae</taxon>
        <taxon>Oryzeae</taxon>
        <taxon>Oryzinae</taxon>
        <taxon>Oryza</taxon>
        <taxon>Oryza sativa</taxon>
    </lineage>
</organism>
<feature type="domain" description="DSP-PTPase phosphatase fused to NAD+ Kinase" evidence="1">
    <location>
        <begin position="30"/>
        <end position="80"/>
    </location>
</feature>
<reference evidence="3" key="3">
    <citation type="journal article" date="2006" name="Nucleic Acids Res.">
        <title>The Rice Annotation Project Database (RAP-DB): hub for Oryza sativa ssp. japonica genome information.</title>
        <authorList>
            <person name="Ohyanagi H."/>
            <person name="Tanaka T."/>
            <person name="Sakai H."/>
            <person name="Shigemoto Y."/>
            <person name="Yamaguchi K."/>
            <person name="Habara T."/>
            <person name="Fujii Y."/>
            <person name="Antonio B.A."/>
            <person name="Nagamura Y."/>
            <person name="Imanishi T."/>
            <person name="Ikeo K."/>
            <person name="Itoh T."/>
            <person name="Gojobori T."/>
            <person name="Sasaki T."/>
        </authorList>
    </citation>
    <scope>NUCLEOTIDE SEQUENCE</scope>
</reference>
<dbReference type="KEGG" id="dosa:Os11g0189900"/>